<organism evidence="1 2">
    <name type="scientific">Intoshia linei</name>
    <dbReference type="NCBI Taxonomy" id="1819745"/>
    <lineage>
        <taxon>Eukaryota</taxon>
        <taxon>Metazoa</taxon>
        <taxon>Spiralia</taxon>
        <taxon>Lophotrochozoa</taxon>
        <taxon>Mesozoa</taxon>
        <taxon>Orthonectida</taxon>
        <taxon>Rhopaluridae</taxon>
        <taxon>Intoshia</taxon>
    </lineage>
</organism>
<dbReference type="Proteomes" id="UP000078046">
    <property type="component" value="Unassembled WGS sequence"/>
</dbReference>
<dbReference type="AlphaFoldDB" id="A0A177BEW9"/>
<proteinExistence type="predicted"/>
<sequence length="126" mass="14626">MNSNLKNIVVKFEHADVINDTTDMAFSRNEAVICQVDNYTYHGIYTDNSDQFDYYTLDTDQLGNIINVNPVNFIQMKPILNESKIDFEYNEEMTYMEKSDALNSKFGSVQSKRGVESRKRKNMNIS</sequence>
<comment type="caution">
    <text evidence="1">The sequence shown here is derived from an EMBL/GenBank/DDBJ whole genome shotgun (WGS) entry which is preliminary data.</text>
</comment>
<name>A0A177BEW9_9BILA</name>
<reference evidence="1 2" key="1">
    <citation type="submission" date="2016-04" db="EMBL/GenBank/DDBJ databases">
        <title>The genome of Intoshia linei affirms orthonectids as highly simplified spiralians.</title>
        <authorList>
            <person name="Mikhailov K.V."/>
            <person name="Slusarev G.S."/>
            <person name="Nikitin M.A."/>
            <person name="Logacheva M.D."/>
            <person name="Penin A."/>
            <person name="Aleoshin V."/>
            <person name="Panchin Y.V."/>
        </authorList>
    </citation>
    <scope>NUCLEOTIDE SEQUENCE [LARGE SCALE GENOMIC DNA]</scope>
    <source>
        <strain evidence="1">Intl2013</strain>
        <tissue evidence="1">Whole animal</tissue>
    </source>
</reference>
<evidence type="ECO:0000313" key="1">
    <source>
        <dbReference type="EMBL" id="OAF72084.1"/>
    </source>
</evidence>
<protein>
    <submittedName>
        <fullName evidence="1">Uncharacterized protein</fullName>
    </submittedName>
</protein>
<evidence type="ECO:0000313" key="2">
    <source>
        <dbReference type="Proteomes" id="UP000078046"/>
    </source>
</evidence>
<accession>A0A177BEW9</accession>
<gene>
    <name evidence="1" type="ORF">A3Q56_00128</name>
</gene>
<keyword evidence="2" id="KW-1185">Reference proteome</keyword>
<dbReference type="EMBL" id="LWCA01000005">
    <property type="protein sequence ID" value="OAF72084.1"/>
    <property type="molecule type" value="Genomic_DNA"/>
</dbReference>